<evidence type="ECO:0000256" key="5">
    <source>
        <dbReference type="ARBA" id="ARBA00022777"/>
    </source>
</evidence>
<evidence type="ECO:0000313" key="9">
    <source>
        <dbReference type="Proteomes" id="UP000627166"/>
    </source>
</evidence>
<feature type="domain" description="Histidine kinase" evidence="7">
    <location>
        <begin position="3"/>
        <end position="226"/>
    </location>
</feature>
<dbReference type="SMART" id="SM00387">
    <property type="entry name" value="HATPase_c"/>
    <property type="match status" value="1"/>
</dbReference>
<dbReference type="InterPro" id="IPR003661">
    <property type="entry name" value="HisK_dim/P_dom"/>
</dbReference>
<evidence type="ECO:0000256" key="4">
    <source>
        <dbReference type="ARBA" id="ARBA00022679"/>
    </source>
</evidence>
<dbReference type="InterPro" id="IPR004358">
    <property type="entry name" value="Sig_transdc_His_kin-like_C"/>
</dbReference>
<evidence type="ECO:0000256" key="1">
    <source>
        <dbReference type="ARBA" id="ARBA00000085"/>
    </source>
</evidence>
<keyword evidence="5 8" id="KW-0418">Kinase</keyword>
<dbReference type="SUPFAM" id="SSF55874">
    <property type="entry name" value="ATPase domain of HSP90 chaperone/DNA topoisomerase II/histidine kinase"/>
    <property type="match status" value="1"/>
</dbReference>
<evidence type="ECO:0000256" key="3">
    <source>
        <dbReference type="ARBA" id="ARBA00022553"/>
    </source>
</evidence>
<dbReference type="PANTHER" id="PTHR43711:SF26">
    <property type="entry name" value="SENSOR HISTIDINE KINASE RCSC"/>
    <property type="match status" value="1"/>
</dbReference>
<dbReference type="InterPro" id="IPR036890">
    <property type="entry name" value="HATPase_C_sf"/>
</dbReference>
<dbReference type="CDD" id="cd16922">
    <property type="entry name" value="HATPase_EvgS-ArcB-TorS-like"/>
    <property type="match status" value="1"/>
</dbReference>
<organism evidence="8 9">
    <name type="scientific">Clostridium faecium</name>
    <dbReference type="NCBI Taxonomy" id="2762223"/>
    <lineage>
        <taxon>Bacteria</taxon>
        <taxon>Bacillati</taxon>
        <taxon>Bacillota</taxon>
        <taxon>Clostridia</taxon>
        <taxon>Eubacteriales</taxon>
        <taxon>Clostridiaceae</taxon>
        <taxon>Clostridium</taxon>
    </lineage>
</organism>
<dbReference type="GO" id="GO:0016301">
    <property type="term" value="F:kinase activity"/>
    <property type="evidence" value="ECO:0007669"/>
    <property type="project" value="UniProtKB-KW"/>
</dbReference>
<evidence type="ECO:0000313" key="8">
    <source>
        <dbReference type="EMBL" id="MBD8048346.1"/>
    </source>
</evidence>
<evidence type="ECO:0000256" key="6">
    <source>
        <dbReference type="ARBA" id="ARBA00023012"/>
    </source>
</evidence>
<dbReference type="InterPro" id="IPR005467">
    <property type="entry name" value="His_kinase_dom"/>
</dbReference>
<dbReference type="Gene3D" id="1.10.287.130">
    <property type="match status" value="1"/>
</dbReference>
<dbReference type="Pfam" id="PF02518">
    <property type="entry name" value="HATPase_c"/>
    <property type="match status" value="1"/>
</dbReference>
<dbReference type="PROSITE" id="PS50109">
    <property type="entry name" value="HIS_KIN"/>
    <property type="match status" value="1"/>
</dbReference>
<dbReference type="CDD" id="cd00082">
    <property type="entry name" value="HisKA"/>
    <property type="match status" value="1"/>
</dbReference>
<dbReference type="Gene3D" id="3.30.565.10">
    <property type="entry name" value="Histidine kinase-like ATPase, C-terminal domain"/>
    <property type="match status" value="1"/>
</dbReference>
<dbReference type="SMART" id="SM00388">
    <property type="entry name" value="HisKA"/>
    <property type="match status" value="1"/>
</dbReference>
<keyword evidence="9" id="KW-1185">Reference proteome</keyword>
<sequence length="262" mass="29702">MNNMSHEFRTPLNVILSGTQLLQLYSKNKNMTLNDLKVACRISDIQQSSLRLLRLINNILDISALDDNSLILKFKNYNVVNVIENLCIYSNEYIKPKNISIIFDTDNEELFALIDYNKFEKIILNLLSNAIKFTPYNMDILVSITHDRNYIYISVSDKGIGISKEDQAFIFDKFGQVDTSLSRRAEGSGLGLFLVKALVNLHGGTISLISNLNMGSTFIICLPINNSKENAIYTIDEVTKSNIINNINIEFSDIYMNVPLKI</sequence>
<dbReference type="PANTHER" id="PTHR43711">
    <property type="entry name" value="TWO-COMPONENT HISTIDINE KINASE"/>
    <property type="match status" value="1"/>
</dbReference>
<dbReference type="Proteomes" id="UP000627166">
    <property type="component" value="Unassembled WGS sequence"/>
</dbReference>
<keyword evidence="4" id="KW-0808">Transferase</keyword>
<dbReference type="EMBL" id="JACSQB010000132">
    <property type="protein sequence ID" value="MBD8048346.1"/>
    <property type="molecule type" value="Genomic_DNA"/>
</dbReference>
<accession>A0ABR8YVS2</accession>
<reference evidence="8 9" key="1">
    <citation type="submission" date="2020-08" db="EMBL/GenBank/DDBJ databases">
        <title>A Genomic Blueprint of the Chicken Gut Microbiome.</title>
        <authorList>
            <person name="Gilroy R."/>
            <person name="Ravi A."/>
            <person name="Getino M."/>
            <person name="Pursley I."/>
            <person name="Horton D.L."/>
            <person name="Alikhan N.-F."/>
            <person name="Baker D."/>
            <person name="Gharbi K."/>
            <person name="Hall N."/>
            <person name="Watson M."/>
            <person name="Adriaenssens E.M."/>
            <person name="Foster-Nyarko E."/>
            <person name="Jarju S."/>
            <person name="Secka A."/>
            <person name="Antonio M."/>
            <person name="Oren A."/>
            <person name="Chaudhuri R."/>
            <person name="La Ragione R.M."/>
            <person name="Hildebrand F."/>
            <person name="Pallen M.J."/>
        </authorList>
    </citation>
    <scope>NUCLEOTIDE SEQUENCE [LARGE SCALE GENOMIC DNA]</scope>
    <source>
        <strain evidence="8 9">N37</strain>
    </source>
</reference>
<keyword evidence="3" id="KW-0597">Phosphoprotein</keyword>
<dbReference type="EC" id="2.7.13.3" evidence="2"/>
<gene>
    <name evidence="8" type="ORF">H9637_15100</name>
</gene>
<dbReference type="SUPFAM" id="SSF47384">
    <property type="entry name" value="Homodimeric domain of signal transducing histidine kinase"/>
    <property type="match status" value="1"/>
</dbReference>
<dbReference type="RefSeq" id="WP_191741299.1">
    <property type="nucleotide sequence ID" value="NZ_JACSQB010000132.1"/>
</dbReference>
<comment type="caution">
    <text evidence="8">The sequence shown here is derived from an EMBL/GenBank/DDBJ whole genome shotgun (WGS) entry which is preliminary data.</text>
</comment>
<comment type="catalytic activity">
    <reaction evidence="1">
        <text>ATP + protein L-histidine = ADP + protein N-phospho-L-histidine.</text>
        <dbReference type="EC" id="2.7.13.3"/>
    </reaction>
</comment>
<keyword evidence="6" id="KW-0902">Two-component regulatory system</keyword>
<dbReference type="Pfam" id="PF00512">
    <property type="entry name" value="HisKA"/>
    <property type="match status" value="1"/>
</dbReference>
<proteinExistence type="predicted"/>
<dbReference type="InterPro" id="IPR036097">
    <property type="entry name" value="HisK_dim/P_sf"/>
</dbReference>
<name>A0ABR8YVS2_9CLOT</name>
<dbReference type="PRINTS" id="PR00344">
    <property type="entry name" value="BCTRLSENSOR"/>
</dbReference>
<dbReference type="InterPro" id="IPR003594">
    <property type="entry name" value="HATPase_dom"/>
</dbReference>
<evidence type="ECO:0000259" key="7">
    <source>
        <dbReference type="PROSITE" id="PS50109"/>
    </source>
</evidence>
<dbReference type="InterPro" id="IPR050736">
    <property type="entry name" value="Sensor_HK_Regulatory"/>
</dbReference>
<evidence type="ECO:0000256" key="2">
    <source>
        <dbReference type="ARBA" id="ARBA00012438"/>
    </source>
</evidence>
<protein>
    <recommendedName>
        <fullName evidence="2">histidine kinase</fullName>
        <ecNumber evidence="2">2.7.13.3</ecNumber>
    </recommendedName>
</protein>